<keyword evidence="3 8" id="KW-0812">Transmembrane</keyword>
<feature type="region of interest" description="Disordered" evidence="7">
    <location>
        <begin position="573"/>
        <end position="594"/>
    </location>
</feature>
<feature type="transmembrane region" description="Helical" evidence="8">
    <location>
        <begin position="361"/>
        <end position="383"/>
    </location>
</feature>
<dbReference type="AlphaFoldDB" id="A0A561B7E4"/>
<evidence type="ECO:0000256" key="5">
    <source>
        <dbReference type="ARBA" id="ARBA00023136"/>
    </source>
</evidence>
<organism evidence="10 11">
    <name type="scientific">Kribbella amoyensis</name>
    <dbReference type="NCBI Taxonomy" id="996641"/>
    <lineage>
        <taxon>Bacteria</taxon>
        <taxon>Bacillati</taxon>
        <taxon>Actinomycetota</taxon>
        <taxon>Actinomycetes</taxon>
        <taxon>Propionibacteriales</taxon>
        <taxon>Kribbellaceae</taxon>
        <taxon>Kribbella</taxon>
    </lineage>
</organism>
<evidence type="ECO:0000256" key="7">
    <source>
        <dbReference type="SAM" id="MobiDB-lite"/>
    </source>
</evidence>
<dbReference type="EMBL" id="VIVK01000002">
    <property type="protein sequence ID" value="TWD74895.1"/>
    <property type="molecule type" value="Genomic_DNA"/>
</dbReference>
<dbReference type="GO" id="GO:0005886">
    <property type="term" value="C:plasma membrane"/>
    <property type="evidence" value="ECO:0007669"/>
    <property type="project" value="UniProtKB-SubCell"/>
</dbReference>
<comment type="caution">
    <text evidence="10">The sequence shown here is derived from an EMBL/GenBank/DDBJ whole genome shotgun (WGS) entry which is preliminary data.</text>
</comment>
<keyword evidence="4 8" id="KW-1133">Transmembrane helix</keyword>
<dbReference type="InterPro" id="IPR003838">
    <property type="entry name" value="ABC3_permease_C"/>
</dbReference>
<keyword evidence="2" id="KW-1003">Cell membrane</keyword>
<dbReference type="Proteomes" id="UP000318380">
    <property type="component" value="Unassembled WGS sequence"/>
</dbReference>
<evidence type="ECO:0000313" key="10">
    <source>
        <dbReference type="EMBL" id="TWD74895.1"/>
    </source>
</evidence>
<comment type="subcellular location">
    <subcellularLocation>
        <location evidence="1">Cell membrane</location>
        <topology evidence="1">Multi-pass membrane protein</topology>
    </subcellularLocation>
</comment>
<keyword evidence="11" id="KW-1185">Reference proteome</keyword>
<feature type="transmembrane region" description="Helical" evidence="8">
    <location>
        <begin position="721"/>
        <end position="743"/>
    </location>
</feature>
<evidence type="ECO:0000256" key="3">
    <source>
        <dbReference type="ARBA" id="ARBA00022692"/>
    </source>
</evidence>
<reference evidence="10 11" key="1">
    <citation type="submission" date="2019-06" db="EMBL/GenBank/DDBJ databases">
        <title>Sequencing the genomes of 1000 actinobacteria strains.</title>
        <authorList>
            <person name="Klenk H.-P."/>
        </authorList>
    </citation>
    <scope>NUCLEOTIDE SEQUENCE [LARGE SCALE GENOMIC DNA]</scope>
    <source>
        <strain evidence="10 11">DSM 24683</strain>
    </source>
</reference>
<evidence type="ECO:0000256" key="1">
    <source>
        <dbReference type="ARBA" id="ARBA00004651"/>
    </source>
</evidence>
<protein>
    <submittedName>
        <fullName evidence="10">Putative ABC transport system permease protein</fullName>
    </submittedName>
</protein>
<dbReference type="InterPro" id="IPR050250">
    <property type="entry name" value="Macrolide_Exporter_MacB"/>
</dbReference>
<proteinExistence type="inferred from homology"/>
<evidence type="ECO:0000256" key="2">
    <source>
        <dbReference type="ARBA" id="ARBA00022475"/>
    </source>
</evidence>
<evidence type="ECO:0000256" key="8">
    <source>
        <dbReference type="SAM" id="Phobius"/>
    </source>
</evidence>
<sequence length="848" mass="87625">MMRLAVRTLRFRKGGFVATFVAVVFGTAIVLACGGLMETGIRSNVPPERLAAAPLVVTAKQSHLKPGAEDGTPLVERAGIPSSAVAALRGVEGVTAVVPDLTFTARPLVGDGGSSVAPTGEGHAWTSARLAPYKLTSGHPPTAPGDVVVDATTARTAHLGTGDRVTLLIGGEPKSFTVSGVADGPAGHSFFSPAEAAKLSPHPGTYSALGLMVAPGKDLETVRKAVERTVRAAGASELGDLTVLAGIDRGLAEHLEASTQREALIAIAGSFGGIATLTMMFVVASTLALSAQHREREFALLRGIGTTPGQVRRMILGESLLVSLPAVLIGLMPGWLLGRFLFDQLAAHGVASDVIEFRQGWIPFAAGAGAAVLAAIGAALIAARRSAKIKPVQALLEAGLQRRWFGWIRLFFGLIALGGGTALVIVTGTVMTGPLAGATAGPAVLCWAIGIALLGPFWTKLTLGLIRWPLYAVSRVNGRLAIRNVTARSVAMSAAVMPVMLAVGISTANLYMQTTQLQASERAFTEGLRADAVLVSSADGLAPSVLDEVRRTPRVASASAFVTSVGVIDEPRNAPFDEEGAPLQGVSAQDSSGTAPVRLTAGSLEHLTGSTVALPDRVAAKIDRGVGSTITMTLGDGSSVDLRVVATYAATPGYESIVLPAELLAAHTTSGLAPQILVRFASGADPVPTLAKLAATHPGVQLADRDTLVAANSADLKTQAWVNYLLVGLLIGYTGVSVVNTLVSATIRRRREFALQRLTGATRTQILRMLSSEGVLITFAGILLGTLTALATLIPFSNAVAGTAMPSGPWWIYLVIIGAAALLVFFSTLVPATTVLRRAPAESTNRPD</sequence>
<dbReference type="RefSeq" id="WP_145813666.1">
    <property type="nucleotide sequence ID" value="NZ_VIVK01000002.1"/>
</dbReference>
<dbReference type="PANTHER" id="PTHR30572:SF4">
    <property type="entry name" value="ABC TRANSPORTER PERMEASE YTRF"/>
    <property type="match status" value="1"/>
</dbReference>
<evidence type="ECO:0000256" key="6">
    <source>
        <dbReference type="ARBA" id="ARBA00038076"/>
    </source>
</evidence>
<comment type="similarity">
    <text evidence="6">Belongs to the ABC-4 integral membrane protein family.</text>
</comment>
<evidence type="ECO:0000259" key="9">
    <source>
        <dbReference type="Pfam" id="PF02687"/>
    </source>
</evidence>
<evidence type="ECO:0000256" key="4">
    <source>
        <dbReference type="ARBA" id="ARBA00022989"/>
    </source>
</evidence>
<feature type="transmembrane region" description="Helical" evidence="8">
    <location>
        <begin position="810"/>
        <end position="836"/>
    </location>
</feature>
<dbReference type="GO" id="GO:0022857">
    <property type="term" value="F:transmembrane transporter activity"/>
    <property type="evidence" value="ECO:0007669"/>
    <property type="project" value="TreeGrafter"/>
</dbReference>
<feature type="transmembrane region" description="Helical" evidence="8">
    <location>
        <begin position="489"/>
        <end position="512"/>
    </location>
</feature>
<feature type="transmembrane region" description="Helical" evidence="8">
    <location>
        <begin position="320"/>
        <end position="341"/>
    </location>
</feature>
<gene>
    <name evidence="10" type="ORF">FB561_6330</name>
</gene>
<dbReference type="Pfam" id="PF02687">
    <property type="entry name" value="FtsX"/>
    <property type="match status" value="2"/>
</dbReference>
<feature type="transmembrane region" description="Helical" evidence="8">
    <location>
        <begin position="404"/>
        <end position="426"/>
    </location>
</feature>
<feature type="transmembrane region" description="Helical" evidence="8">
    <location>
        <begin position="438"/>
        <end position="458"/>
    </location>
</feature>
<keyword evidence="5 8" id="KW-0472">Membrane</keyword>
<feature type="transmembrane region" description="Helical" evidence="8">
    <location>
        <begin position="263"/>
        <end position="289"/>
    </location>
</feature>
<name>A0A561B7E4_9ACTN</name>
<feature type="domain" description="ABC3 transporter permease C-terminal" evidence="9">
    <location>
        <begin position="726"/>
        <end position="838"/>
    </location>
</feature>
<feature type="domain" description="ABC3 transporter permease C-terminal" evidence="9">
    <location>
        <begin position="270"/>
        <end position="391"/>
    </location>
</feature>
<dbReference type="OrthoDB" id="3223244at2"/>
<dbReference type="PROSITE" id="PS51257">
    <property type="entry name" value="PROKAR_LIPOPROTEIN"/>
    <property type="match status" value="1"/>
</dbReference>
<dbReference type="PANTHER" id="PTHR30572">
    <property type="entry name" value="MEMBRANE COMPONENT OF TRANSPORTER-RELATED"/>
    <property type="match status" value="1"/>
</dbReference>
<evidence type="ECO:0000313" key="11">
    <source>
        <dbReference type="Proteomes" id="UP000318380"/>
    </source>
</evidence>
<accession>A0A561B7E4</accession>
<feature type="transmembrane region" description="Helical" evidence="8">
    <location>
        <begin position="775"/>
        <end position="798"/>
    </location>
</feature>